<evidence type="ECO:0000256" key="4">
    <source>
        <dbReference type="ARBA" id="ARBA00022989"/>
    </source>
</evidence>
<protein>
    <recommendedName>
        <fullName evidence="9">YihY/virulence factor BrkB family protein</fullName>
    </recommendedName>
</protein>
<dbReference type="Proteomes" id="UP000642180">
    <property type="component" value="Unassembled WGS sequence"/>
</dbReference>
<dbReference type="GO" id="GO:0005886">
    <property type="term" value="C:plasma membrane"/>
    <property type="evidence" value="ECO:0007669"/>
    <property type="project" value="UniProtKB-SubCell"/>
</dbReference>
<dbReference type="AlphaFoldDB" id="A0A8J3B0A7"/>
<proteinExistence type="predicted"/>
<comment type="caution">
    <text evidence="7">The sequence shown here is derived from an EMBL/GenBank/DDBJ whole genome shotgun (WGS) entry which is preliminary data.</text>
</comment>
<evidence type="ECO:0000256" key="2">
    <source>
        <dbReference type="ARBA" id="ARBA00022475"/>
    </source>
</evidence>
<evidence type="ECO:0000256" key="1">
    <source>
        <dbReference type="ARBA" id="ARBA00004651"/>
    </source>
</evidence>
<evidence type="ECO:0000256" key="6">
    <source>
        <dbReference type="SAM" id="Phobius"/>
    </source>
</evidence>
<keyword evidence="2" id="KW-1003">Cell membrane</keyword>
<dbReference type="PIRSF" id="PIRSF035875">
    <property type="entry name" value="RNase_BN"/>
    <property type="match status" value="1"/>
</dbReference>
<feature type="transmembrane region" description="Helical" evidence="6">
    <location>
        <begin position="110"/>
        <end position="131"/>
    </location>
</feature>
<keyword evidence="4 6" id="KW-1133">Transmembrane helix</keyword>
<accession>A0A8J3B0A7</accession>
<feature type="transmembrane region" description="Helical" evidence="6">
    <location>
        <begin position="163"/>
        <end position="184"/>
    </location>
</feature>
<gene>
    <name evidence="7" type="ORF">GCM10008066_29660</name>
</gene>
<feature type="transmembrane region" description="Helical" evidence="6">
    <location>
        <begin position="258"/>
        <end position="277"/>
    </location>
</feature>
<evidence type="ECO:0000256" key="3">
    <source>
        <dbReference type="ARBA" id="ARBA00022692"/>
    </source>
</evidence>
<feature type="transmembrane region" description="Helical" evidence="6">
    <location>
        <begin position="230"/>
        <end position="252"/>
    </location>
</feature>
<dbReference type="Pfam" id="PF03631">
    <property type="entry name" value="Virul_fac_BrkB"/>
    <property type="match status" value="1"/>
</dbReference>
<comment type="subcellular location">
    <subcellularLocation>
        <location evidence="1">Cell membrane</location>
        <topology evidence="1">Multi-pass membrane protein</topology>
    </subcellularLocation>
</comment>
<feature type="transmembrane region" description="Helical" evidence="6">
    <location>
        <begin position="196"/>
        <end position="218"/>
    </location>
</feature>
<keyword evidence="5 6" id="KW-0472">Membrane</keyword>
<keyword evidence="3 6" id="KW-0812">Transmembrane</keyword>
<dbReference type="InterPro" id="IPR017039">
    <property type="entry name" value="Virul_fac_BrkB"/>
</dbReference>
<evidence type="ECO:0000313" key="8">
    <source>
        <dbReference type="Proteomes" id="UP000642180"/>
    </source>
</evidence>
<reference evidence="8" key="1">
    <citation type="journal article" date="2019" name="Int. J. Syst. Evol. Microbiol.">
        <title>The Global Catalogue of Microorganisms (GCM) 10K type strain sequencing project: providing services to taxonomists for standard genome sequencing and annotation.</title>
        <authorList>
            <consortium name="The Broad Institute Genomics Platform"/>
            <consortium name="The Broad Institute Genome Sequencing Center for Infectious Disease"/>
            <person name="Wu L."/>
            <person name="Ma J."/>
        </authorList>
    </citation>
    <scope>NUCLEOTIDE SEQUENCE [LARGE SCALE GENOMIC DNA]</scope>
    <source>
        <strain evidence="8">CCM 2767</strain>
    </source>
</reference>
<dbReference type="EMBL" id="BMDI01000004">
    <property type="protein sequence ID" value="GGI21560.1"/>
    <property type="molecule type" value="Genomic_DNA"/>
</dbReference>
<dbReference type="RefSeq" id="WP_308632736.1">
    <property type="nucleotide sequence ID" value="NZ_BMDI01000004.1"/>
</dbReference>
<evidence type="ECO:0008006" key="9">
    <source>
        <dbReference type="Google" id="ProtNLM"/>
    </source>
</evidence>
<name>A0A8J3B0A7_9BURK</name>
<dbReference type="NCBIfam" id="TIGR00765">
    <property type="entry name" value="yihY_not_rbn"/>
    <property type="match status" value="1"/>
</dbReference>
<keyword evidence="8" id="KW-1185">Reference proteome</keyword>
<feature type="transmembrane region" description="Helical" evidence="6">
    <location>
        <begin position="48"/>
        <end position="72"/>
    </location>
</feature>
<dbReference type="PANTHER" id="PTHR30213">
    <property type="entry name" value="INNER MEMBRANE PROTEIN YHJD"/>
    <property type="match status" value="1"/>
</dbReference>
<evidence type="ECO:0000313" key="7">
    <source>
        <dbReference type="EMBL" id="GGI21560.1"/>
    </source>
</evidence>
<sequence length="313" mass="33373">MNNQPNNNAQDIMPDGSDDSLPKKAWLLTRDAVMAWFGDFAPSMGAALAYYTIFSLAPMLVIVIAIAGFFFGQEAAQGEIVMQLRDIVGPTAAAAVEGLLKSASEPGQGIIAATLGIATLVIGATAVFAELQSALDRIWKIPPDNKGGVVGLLRKRLLSFGMVMGLGFMLLISLVLSAVLAALGKWWSSMLGGWTIVLEGLNVTVSFAIVTGLFAMIYKFMPRASIPWRDVWVGAIVTALLFTIGKFIIGLYLGKASIASSFGAAGSLVVLLAWVYYSAQIFLLGAEFTRVFALRYGSLARIKKELAESPPVL</sequence>
<dbReference type="PANTHER" id="PTHR30213:SF1">
    <property type="entry name" value="INNER MEMBRANE PROTEIN YHJD"/>
    <property type="match status" value="1"/>
</dbReference>
<organism evidence="7 8">
    <name type="scientific">Oxalicibacterium faecigallinarum</name>
    <dbReference type="NCBI Taxonomy" id="573741"/>
    <lineage>
        <taxon>Bacteria</taxon>
        <taxon>Pseudomonadati</taxon>
        <taxon>Pseudomonadota</taxon>
        <taxon>Betaproteobacteria</taxon>
        <taxon>Burkholderiales</taxon>
        <taxon>Oxalobacteraceae</taxon>
        <taxon>Oxalicibacterium</taxon>
    </lineage>
</organism>
<evidence type="ECO:0000256" key="5">
    <source>
        <dbReference type="ARBA" id="ARBA00023136"/>
    </source>
</evidence>